<feature type="transmembrane region" description="Helical" evidence="8">
    <location>
        <begin position="257"/>
        <end position="278"/>
    </location>
</feature>
<dbReference type="PANTHER" id="PTHR43029:SF10">
    <property type="entry name" value="AMMONIUM TRANSPORTER MEP2"/>
    <property type="match status" value="1"/>
</dbReference>
<evidence type="ECO:0000313" key="11">
    <source>
        <dbReference type="Proteomes" id="UP000008138"/>
    </source>
</evidence>
<feature type="transmembrane region" description="Helical" evidence="8">
    <location>
        <begin position="33"/>
        <end position="54"/>
    </location>
</feature>
<dbReference type="PANTHER" id="PTHR43029">
    <property type="entry name" value="AMMONIUM TRANSPORTER MEP2"/>
    <property type="match status" value="1"/>
</dbReference>
<feature type="transmembrane region" description="Helical" evidence="8">
    <location>
        <begin position="350"/>
        <end position="375"/>
    </location>
</feature>
<dbReference type="HOGENOM" id="CLU_000445_33_1_2"/>
<evidence type="ECO:0000256" key="7">
    <source>
        <dbReference type="ARBA" id="ARBA00023177"/>
    </source>
</evidence>
<dbReference type="KEGG" id="tuz:TUZN_0910"/>
<evidence type="ECO:0000256" key="8">
    <source>
        <dbReference type="SAM" id="Phobius"/>
    </source>
</evidence>
<keyword evidence="11" id="KW-1185">Reference proteome</keyword>
<feature type="transmembrane region" description="Helical" evidence="8">
    <location>
        <begin position="228"/>
        <end position="245"/>
    </location>
</feature>
<accession>F2L5U9</accession>
<keyword evidence="6 8" id="KW-0472">Membrane</keyword>
<keyword evidence="5 8" id="KW-1133">Transmembrane helix</keyword>
<evidence type="ECO:0000259" key="9">
    <source>
        <dbReference type="Pfam" id="PF00909"/>
    </source>
</evidence>
<feature type="transmembrane region" description="Helical" evidence="8">
    <location>
        <begin position="66"/>
        <end position="85"/>
    </location>
</feature>
<dbReference type="Pfam" id="PF00909">
    <property type="entry name" value="Ammonium_transp"/>
    <property type="match status" value="1"/>
</dbReference>
<dbReference type="InterPro" id="IPR001905">
    <property type="entry name" value="Ammonium_transpt"/>
</dbReference>
<evidence type="ECO:0000313" key="10">
    <source>
        <dbReference type="EMBL" id="AEA12394.1"/>
    </source>
</evidence>
<comment type="subcellular location">
    <subcellularLocation>
        <location evidence="1">Membrane</location>
        <topology evidence="1">Multi-pass membrane protein</topology>
    </subcellularLocation>
</comment>
<evidence type="ECO:0000256" key="2">
    <source>
        <dbReference type="ARBA" id="ARBA00005887"/>
    </source>
</evidence>
<dbReference type="eggNOG" id="arCOG04397">
    <property type="taxonomic scope" value="Archaea"/>
</dbReference>
<feature type="transmembrane region" description="Helical" evidence="8">
    <location>
        <begin position="135"/>
        <end position="156"/>
    </location>
</feature>
<feature type="transmembrane region" description="Helical" evidence="8">
    <location>
        <begin position="381"/>
        <end position="408"/>
    </location>
</feature>
<feature type="transmembrane region" description="Helical" evidence="8">
    <location>
        <begin position="312"/>
        <end position="329"/>
    </location>
</feature>
<evidence type="ECO:0000256" key="5">
    <source>
        <dbReference type="ARBA" id="ARBA00022989"/>
    </source>
</evidence>
<reference evidence="10 11" key="1">
    <citation type="journal article" date="2011" name="J. Bacteriol.">
        <title>Complete genome sequence of the thermoacidophilic crenarchaeon Thermoproteus uzoniensis 768-20.</title>
        <authorList>
            <person name="Mardanov A.V."/>
            <person name="Gumerov V.M."/>
            <person name="Beletsky A.V."/>
            <person name="Prokofeva M.I."/>
            <person name="Bonch-Osmolovskaya E.A."/>
            <person name="Ravin N.V."/>
            <person name="Skryabin K.G."/>
        </authorList>
    </citation>
    <scope>NUCLEOTIDE SEQUENCE [LARGE SCALE GENOMIC DNA]</scope>
    <source>
        <strain evidence="10 11">768-20</strain>
    </source>
</reference>
<keyword evidence="4 8" id="KW-0812">Transmembrane</keyword>
<dbReference type="Proteomes" id="UP000008138">
    <property type="component" value="Chromosome"/>
</dbReference>
<reference key="2">
    <citation type="submission" date="2011-03" db="EMBL/GenBank/DDBJ databases">
        <title>Complete genome sequence of the thermoacidophilic crenarchaeon Thermoproteus uzoniensis 768-20.</title>
        <authorList>
            <person name="Mardanov A.V."/>
            <person name="Gumerov V.M."/>
            <person name="Beletsky A.V."/>
            <person name="Prokofeva M.I."/>
            <person name="Bonch-Osmolovskaya E.A."/>
            <person name="Ravin N.V."/>
            <person name="Skryabin K.G."/>
        </authorList>
    </citation>
    <scope>NUCLEOTIDE SEQUENCE</scope>
    <source>
        <strain>768-20</strain>
    </source>
</reference>
<dbReference type="InterPro" id="IPR024041">
    <property type="entry name" value="NH4_transpt_AmtB-like_dom"/>
</dbReference>
<dbReference type="AlphaFoldDB" id="F2L5U9"/>
<dbReference type="EMBL" id="CP002590">
    <property type="protein sequence ID" value="AEA12394.1"/>
    <property type="molecule type" value="Genomic_DNA"/>
</dbReference>
<feature type="transmembrane region" description="Helical" evidence="8">
    <location>
        <begin position="105"/>
        <end position="123"/>
    </location>
</feature>
<dbReference type="GO" id="GO:0008519">
    <property type="term" value="F:ammonium channel activity"/>
    <property type="evidence" value="ECO:0007669"/>
    <property type="project" value="InterPro"/>
</dbReference>
<comment type="similarity">
    <text evidence="2">Belongs to the ammonia transporter channel (TC 1.A.11.2) family.</text>
</comment>
<name>F2L5U9_THEU7</name>
<protein>
    <submittedName>
        <fullName evidence="10">Rh family protein/ammonium transporter</fullName>
    </submittedName>
</protein>
<sequence>MTEGLMFIVSAIYLESADPVVMQVDLASTIWTAVGGILVFLMIPAIGFLEAGLVRRSNVINAMMKGMLAFMVFFPIWFLVFPYYFSGALQDGYFPTGQGVGVPEYVYAFFLGAFGAVTLALIFAGAPERLKFGGWLAFAVFFSAVQWPLVASWIWGNGFLYNLGQYLGLPGYGVRDFAGGTVVHAYAGLAGAVATWLLGLSMAKRARANGEDHAMAYKEAVEYRRAELPYAIVGTALLFFGWFGFNGGSTISVSEQTGYAIANTATAGSLAGLVSLLLARREEGLWGPVAAIGGVIGGLVMITPLAGFIEPWAAVLVGVLAGLVTYYGTKLVERYIPIDDPVGGLPAHGFNGVIGSALVPVLSSPSVGGLAGLIYGGPPLWIAVQLLGMAIALGFVVATTAAAFWVLVKLGFRASAEEELVGLDAVDHGVLRP</sequence>
<feature type="transmembrane region" description="Helical" evidence="8">
    <location>
        <begin position="285"/>
        <end position="306"/>
    </location>
</feature>
<proteinExistence type="inferred from homology"/>
<dbReference type="InterPro" id="IPR029020">
    <property type="entry name" value="Ammonium/urea_transptr"/>
</dbReference>
<dbReference type="Gene3D" id="1.10.3430.10">
    <property type="entry name" value="Ammonium transporter AmtB like domains"/>
    <property type="match status" value="1"/>
</dbReference>
<evidence type="ECO:0000256" key="1">
    <source>
        <dbReference type="ARBA" id="ARBA00004141"/>
    </source>
</evidence>
<feature type="domain" description="Ammonium transporter AmtB-like" evidence="9">
    <location>
        <begin position="31"/>
        <end position="429"/>
    </location>
</feature>
<evidence type="ECO:0000256" key="3">
    <source>
        <dbReference type="ARBA" id="ARBA00022448"/>
    </source>
</evidence>
<keyword evidence="7" id="KW-0924">Ammonia transport</keyword>
<evidence type="ECO:0000256" key="4">
    <source>
        <dbReference type="ARBA" id="ARBA00022692"/>
    </source>
</evidence>
<gene>
    <name evidence="10" type="ordered locus">TUZN_0910</name>
</gene>
<organism evidence="10 11">
    <name type="scientific">Thermoproteus uzoniensis (strain 768-20)</name>
    <dbReference type="NCBI Taxonomy" id="999630"/>
    <lineage>
        <taxon>Archaea</taxon>
        <taxon>Thermoproteota</taxon>
        <taxon>Thermoprotei</taxon>
        <taxon>Thermoproteales</taxon>
        <taxon>Thermoproteaceae</taxon>
        <taxon>Thermoproteus</taxon>
    </lineage>
</organism>
<evidence type="ECO:0000256" key="6">
    <source>
        <dbReference type="ARBA" id="ARBA00023136"/>
    </source>
</evidence>
<keyword evidence="3" id="KW-0813">Transport</keyword>
<dbReference type="SUPFAM" id="SSF111352">
    <property type="entry name" value="Ammonium transporter"/>
    <property type="match status" value="1"/>
</dbReference>
<feature type="transmembrane region" description="Helical" evidence="8">
    <location>
        <begin position="176"/>
        <end position="198"/>
    </location>
</feature>
<dbReference type="STRING" id="999630.TUZN_0910"/>
<dbReference type="GO" id="GO:0005886">
    <property type="term" value="C:plasma membrane"/>
    <property type="evidence" value="ECO:0007669"/>
    <property type="project" value="TreeGrafter"/>
</dbReference>